<dbReference type="KEGG" id="hsu:HLASF_1015"/>
<dbReference type="EMBL" id="CP011564">
    <property type="protein sequence ID" value="ALG81900.1"/>
    <property type="molecule type" value="Genomic_DNA"/>
</dbReference>
<dbReference type="KEGG" id="hsf:HLASA_1004"/>
<evidence type="ECO:0000313" key="2">
    <source>
        <dbReference type="EMBL" id="ALG81900.1"/>
    </source>
</evidence>
<accession>A0A0F7PCZ0</accession>
<dbReference type="Proteomes" id="UP000069906">
    <property type="component" value="Chromosome"/>
</dbReference>
<evidence type="ECO:0000313" key="4">
    <source>
        <dbReference type="Proteomes" id="UP000069906"/>
    </source>
</evidence>
<reference evidence="3" key="2">
    <citation type="submission" date="2015-05" db="EMBL/GenBank/DDBJ databases">
        <title>Complete genome sequence of Halanaeroarchaeum sulfurireducens type strain M27-SA2, a sulfate-reducer haloarchaeon from marine anoxic lake Medee.</title>
        <authorList>
            <person name="Messina E."/>
            <person name="Kublanov I.V."/>
            <person name="Toshchakov S."/>
            <person name="Arcadi E."/>
            <person name="La Spada G."/>
            <person name="La Cono V."/>
            <person name="Yakimov M.M."/>
        </authorList>
    </citation>
    <scope>NUCLEOTIDE SEQUENCE [LARGE SCALE GENOMIC DNA]</scope>
    <source>
        <strain evidence="3">M27-SA2</strain>
    </source>
</reference>
<keyword evidence="4" id="KW-1185">Reference proteome</keyword>
<protein>
    <submittedName>
        <fullName evidence="1">Uncharacterized protein</fullName>
    </submittedName>
</protein>
<name>A0A0F7PCZ0_9EURY</name>
<dbReference type="STRING" id="1604004.HLASA_1004"/>
<dbReference type="AlphaFoldDB" id="A0A0F7PCZ0"/>
<sequence>MWRSIISPILVAESSENHPSFRADFARIIHVPNYCLRVGVSDSIVRQSTRYDSAGCSTAFNPASIISR</sequence>
<gene>
    <name evidence="2" type="ORF">HLASA_1004</name>
    <name evidence="1" type="ORF">HLASF_1015</name>
</gene>
<organism evidence="1 4">
    <name type="scientific">Halanaeroarchaeum sulfurireducens</name>
    <dbReference type="NCBI Taxonomy" id="1604004"/>
    <lineage>
        <taxon>Archaea</taxon>
        <taxon>Methanobacteriati</taxon>
        <taxon>Methanobacteriota</taxon>
        <taxon>Stenosarchaea group</taxon>
        <taxon>Halobacteria</taxon>
        <taxon>Halobacteriales</taxon>
        <taxon>Halobacteriaceae</taxon>
        <taxon>Halanaeroarchaeum</taxon>
    </lineage>
</organism>
<dbReference type="Proteomes" id="UP000060390">
    <property type="component" value="Chromosome"/>
</dbReference>
<dbReference type="EMBL" id="CP008874">
    <property type="protein sequence ID" value="AKH97504.1"/>
    <property type="molecule type" value="Genomic_DNA"/>
</dbReference>
<dbReference type="HOGENOM" id="CLU_2783895_0_0_2"/>
<evidence type="ECO:0000313" key="1">
    <source>
        <dbReference type="EMBL" id="AKH97504.1"/>
    </source>
</evidence>
<evidence type="ECO:0000313" key="3">
    <source>
        <dbReference type="Proteomes" id="UP000060390"/>
    </source>
</evidence>
<reference evidence="1 4" key="1">
    <citation type="journal article" date="2015" name="ISME J.">
        <title>Elemental sulfur and acetate can support life of a novel strictly anaerobic haloarchaeon.</title>
        <authorList>
            <person name="Sorokin D.Y."/>
            <person name="Kublanov I.V."/>
            <person name="Gavrilov S.N."/>
            <person name="Rojo D."/>
            <person name="Roman P."/>
            <person name="Golyshin P.N."/>
            <person name="Slepak V.Z."/>
            <person name="Smedile F."/>
            <person name="Ferrer M."/>
            <person name="Messina E."/>
            <person name="La Cono V."/>
            <person name="Yakimov M.M."/>
        </authorList>
    </citation>
    <scope>NUCLEOTIDE SEQUENCE [LARGE SCALE GENOMIC DNA]</scope>
    <source>
        <strain evidence="1 4">HSR2</strain>
    </source>
</reference>
<reference evidence="2 3" key="3">
    <citation type="journal article" date="2016" name="Stand. Genomic Sci.">
        <title>Complete genome sequence of 'Halanaeroarchaeum sulfurireducens' M27-SA2, a sulfur-reducing and acetate-oxidizing haloarchaeon from the deep-sea hypersaline anoxic lake Medee.</title>
        <authorList>
            <person name="Messina E."/>
            <person name="Sorokin D.Y."/>
            <person name="Kublanov I.V."/>
            <person name="Toshchakov S."/>
            <person name="Lopatina A."/>
            <person name="Arcadi E."/>
            <person name="Smedile F."/>
            <person name="La Spada G."/>
            <person name="La Cono V."/>
            <person name="Yakimov M.M."/>
        </authorList>
    </citation>
    <scope>NUCLEOTIDE SEQUENCE [LARGE SCALE GENOMIC DNA]</scope>
    <source>
        <strain evidence="2 3">M27-SA2</strain>
    </source>
</reference>
<proteinExistence type="predicted"/>